<protein>
    <recommendedName>
        <fullName evidence="5">Serine hydrolase</fullName>
    </recommendedName>
</protein>
<keyword evidence="4" id="KW-1185">Reference proteome</keyword>
<dbReference type="RefSeq" id="WP_319160312.1">
    <property type="nucleotide sequence ID" value="NZ_CP138359.1"/>
</dbReference>
<accession>A0AAF1C033</accession>
<evidence type="ECO:0000256" key="2">
    <source>
        <dbReference type="SAM" id="SignalP"/>
    </source>
</evidence>
<keyword evidence="2" id="KW-0732">Signal</keyword>
<gene>
    <name evidence="3" type="ORF">SANBI_001427</name>
</gene>
<dbReference type="AlphaFoldDB" id="A0AAF1C033"/>
<dbReference type="Proteomes" id="UP001304340">
    <property type="component" value="Chromosome"/>
</dbReference>
<reference evidence="4" key="1">
    <citation type="submission" date="2023-11" db="EMBL/GenBank/DDBJ databases">
        <authorList>
            <person name="Helweg L.P."/>
            <person name="Kiel A."/>
            <person name="Hitz F."/>
            <person name="Ruckert-Reed C."/>
            <person name="Busche T."/>
            <person name="Kaltschmidt B."/>
            <person name="Kaltschmidt C."/>
        </authorList>
    </citation>
    <scope>NUCLEOTIDE SEQUENCE [LARGE SCALE GENOMIC DNA]</scope>
    <source>
        <strain evidence="4">4.1</strain>
    </source>
</reference>
<proteinExistence type="predicted"/>
<organism evidence="3 4">
    <name type="scientific">Sanguibacter biliveldensis</name>
    <dbReference type="NCBI Taxonomy" id="3030830"/>
    <lineage>
        <taxon>Bacteria</taxon>
        <taxon>Bacillati</taxon>
        <taxon>Actinomycetota</taxon>
        <taxon>Actinomycetes</taxon>
        <taxon>Micrococcales</taxon>
        <taxon>Sanguibacteraceae</taxon>
        <taxon>Sanguibacter</taxon>
    </lineage>
</organism>
<sequence>MTPTTTSRTGSLLALALAGALLSGCSSQDSEATPAPAASQPATSTSAPEPSAEPAGGVALQDVPQLAALTEEWALGAGVAVLDLMG</sequence>
<dbReference type="KEGG" id="sbil:SANBI_001427"/>
<evidence type="ECO:0000256" key="1">
    <source>
        <dbReference type="SAM" id="MobiDB-lite"/>
    </source>
</evidence>
<name>A0AAF1C033_9MICO</name>
<evidence type="ECO:0008006" key="5">
    <source>
        <dbReference type="Google" id="ProtNLM"/>
    </source>
</evidence>
<feature type="signal peptide" evidence="2">
    <location>
        <begin position="1"/>
        <end position="32"/>
    </location>
</feature>
<evidence type="ECO:0000313" key="4">
    <source>
        <dbReference type="Proteomes" id="UP001304340"/>
    </source>
</evidence>
<feature type="region of interest" description="Disordered" evidence="1">
    <location>
        <begin position="25"/>
        <end position="58"/>
    </location>
</feature>
<dbReference type="EMBL" id="CP138359">
    <property type="protein sequence ID" value="WPF83732.1"/>
    <property type="molecule type" value="Genomic_DNA"/>
</dbReference>
<evidence type="ECO:0000313" key="3">
    <source>
        <dbReference type="EMBL" id="WPF83732.1"/>
    </source>
</evidence>
<feature type="compositionally biased region" description="Low complexity" evidence="1">
    <location>
        <begin position="25"/>
        <end position="55"/>
    </location>
</feature>
<feature type="chain" id="PRO_5042243678" description="Serine hydrolase" evidence="2">
    <location>
        <begin position="33"/>
        <end position="86"/>
    </location>
</feature>